<evidence type="ECO:0000256" key="2">
    <source>
        <dbReference type="ARBA" id="ARBA00004496"/>
    </source>
</evidence>
<dbReference type="Gene3D" id="1.20.58.200">
    <property type="entry name" value="Translin, domain 2"/>
    <property type="match status" value="1"/>
</dbReference>
<evidence type="ECO:0000256" key="1">
    <source>
        <dbReference type="ARBA" id="ARBA00004123"/>
    </source>
</evidence>
<keyword evidence="8" id="KW-1185">Reference proteome</keyword>
<evidence type="ECO:0000313" key="8">
    <source>
        <dbReference type="Proteomes" id="UP000250266"/>
    </source>
</evidence>
<accession>A0A8E2JDA9</accession>
<dbReference type="OrthoDB" id="31005at2759"/>
<dbReference type="Proteomes" id="UP000250266">
    <property type="component" value="Unassembled WGS sequence"/>
</dbReference>
<dbReference type="GO" id="GO:0005634">
    <property type="term" value="C:nucleus"/>
    <property type="evidence" value="ECO:0007669"/>
    <property type="project" value="UniProtKB-SubCell"/>
</dbReference>
<dbReference type="GO" id="GO:0043565">
    <property type="term" value="F:sequence-specific DNA binding"/>
    <property type="evidence" value="ECO:0007669"/>
    <property type="project" value="InterPro"/>
</dbReference>
<dbReference type="InterPro" id="IPR016068">
    <property type="entry name" value="Translin_N"/>
</dbReference>
<keyword evidence="5" id="KW-0539">Nucleus</keyword>
<dbReference type="GO" id="GO:0005737">
    <property type="term" value="C:cytoplasm"/>
    <property type="evidence" value="ECO:0007669"/>
    <property type="project" value="UniProtKB-SubCell"/>
</dbReference>
<organism evidence="7 8">
    <name type="scientific">Lepidopterella palustris CBS 459.81</name>
    <dbReference type="NCBI Taxonomy" id="1314670"/>
    <lineage>
        <taxon>Eukaryota</taxon>
        <taxon>Fungi</taxon>
        <taxon>Dikarya</taxon>
        <taxon>Ascomycota</taxon>
        <taxon>Pezizomycotina</taxon>
        <taxon>Dothideomycetes</taxon>
        <taxon>Pleosporomycetidae</taxon>
        <taxon>Mytilinidiales</taxon>
        <taxon>Argynnaceae</taxon>
        <taxon>Lepidopterella</taxon>
    </lineage>
</organism>
<keyword evidence="4" id="KW-0963">Cytoplasm</keyword>
<dbReference type="AlphaFoldDB" id="A0A8E2JDA9"/>
<protein>
    <submittedName>
        <fullName evidence="7">Translin</fullName>
    </submittedName>
</protein>
<dbReference type="InterPro" id="IPR036081">
    <property type="entry name" value="Translin_sf"/>
</dbReference>
<evidence type="ECO:0000256" key="5">
    <source>
        <dbReference type="ARBA" id="ARBA00023242"/>
    </source>
</evidence>
<comment type="subcellular location">
    <subcellularLocation>
        <location evidence="2">Cytoplasm</location>
    </subcellularLocation>
    <subcellularLocation>
        <location evidence="1">Nucleus</location>
    </subcellularLocation>
</comment>
<reference evidence="7 8" key="1">
    <citation type="journal article" date="2016" name="Nat. Commun.">
        <title>Ectomycorrhizal ecology is imprinted in the genome of the dominant symbiotic fungus Cenococcum geophilum.</title>
        <authorList>
            <consortium name="DOE Joint Genome Institute"/>
            <person name="Peter M."/>
            <person name="Kohler A."/>
            <person name="Ohm R.A."/>
            <person name="Kuo A."/>
            <person name="Krutzmann J."/>
            <person name="Morin E."/>
            <person name="Arend M."/>
            <person name="Barry K.W."/>
            <person name="Binder M."/>
            <person name="Choi C."/>
            <person name="Clum A."/>
            <person name="Copeland A."/>
            <person name="Grisel N."/>
            <person name="Haridas S."/>
            <person name="Kipfer T."/>
            <person name="LaButti K."/>
            <person name="Lindquist E."/>
            <person name="Lipzen A."/>
            <person name="Maire R."/>
            <person name="Meier B."/>
            <person name="Mihaltcheva S."/>
            <person name="Molinier V."/>
            <person name="Murat C."/>
            <person name="Poggeler S."/>
            <person name="Quandt C.A."/>
            <person name="Sperisen C."/>
            <person name="Tritt A."/>
            <person name="Tisserant E."/>
            <person name="Crous P.W."/>
            <person name="Henrissat B."/>
            <person name="Nehls U."/>
            <person name="Egli S."/>
            <person name="Spatafora J.W."/>
            <person name="Grigoriev I.V."/>
            <person name="Martin F.M."/>
        </authorList>
    </citation>
    <scope>NUCLEOTIDE SEQUENCE [LARGE SCALE GENOMIC DNA]</scope>
    <source>
        <strain evidence="7 8">CBS 459.81</strain>
    </source>
</reference>
<name>A0A8E2JDA9_9PEZI</name>
<dbReference type="SUPFAM" id="SSF74784">
    <property type="entry name" value="Translin"/>
    <property type="match status" value="1"/>
</dbReference>
<sequence>MGKKRTFEDTMDDPSKPQSASPIVAMFEGFRSELDEHHDRRERVIKASRDITAASKKLIFSLQRVRKLNHPIPLFVVKANAQYWQTIESQYRAISSDLQRLNAYRYRSNITGGNQEFMEALSFQHYLETQSLISYEEAGHRIASMGGEGGSVLLTPEDYILGIFDMVGELMRFAITSMATSGKLPGGESRRQKHPREETSGGQDADKMELDRQVSGQDEQKPPRRDVLADLRELRLHLEGFDPPLGEKFADDVDKKIVVMRQCVEKVETALYGLVMRGQERPKGWIPDLTEQRRAPEQVEGY</sequence>
<dbReference type="CDD" id="cd14820">
    <property type="entry name" value="TRAX"/>
    <property type="match status" value="1"/>
</dbReference>
<dbReference type="Gene3D" id="1.20.58.190">
    <property type="entry name" value="Translin, domain 1"/>
    <property type="match status" value="1"/>
</dbReference>
<gene>
    <name evidence="7" type="ORF">K432DRAFT_384346</name>
</gene>
<dbReference type="EMBL" id="KV745097">
    <property type="protein sequence ID" value="OCK77839.1"/>
    <property type="molecule type" value="Genomic_DNA"/>
</dbReference>
<feature type="region of interest" description="Disordered" evidence="6">
    <location>
        <begin position="181"/>
        <end position="225"/>
    </location>
</feature>
<evidence type="ECO:0000256" key="4">
    <source>
        <dbReference type="ARBA" id="ARBA00022490"/>
    </source>
</evidence>
<feature type="compositionally biased region" description="Basic and acidic residues" evidence="6">
    <location>
        <begin position="195"/>
        <end position="225"/>
    </location>
</feature>
<comment type="similarity">
    <text evidence="3">Belongs to the translin family.</text>
</comment>
<dbReference type="PANTHER" id="PTHR10741">
    <property type="entry name" value="TRANSLIN AND TRANSLIN ASSOCIATED PROTEIN X"/>
    <property type="match status" value="1"/>
</dbReference>
<dbReference type="Pfam" id="PF01997">
    <property type="entry name" value="Translin"/>
    <property type="match status" value="1"/>
</dbReference>
<proteinExistence type="inferred from homology"/>
<dbReference type="InterPro" id="IPR016069">
    <property type="entry name" value="Translin_C"/>
</dbReference>
<evidence type="ECO:0000256" key="3">
    <source>
        <dbReference type="ARBA" id="ARBA00005902"/>
    </source>
</evidence>
<dbReference type="InterPro" id="IPR002848">
    <property type="entry name" value="Translin_fam"/>
</dbReference>
<evidence type="ECO:0000256" key="6">
    <source>
        <dbReference type="SAM" id="MobiDB-lite"/>
    </source>
</evidence>
<evidence type="ECO:0000313" key="7">
    <source>
        <dbReference type="EMBL" id="OCK77839.1"/>
    </source>
</evidence>